<keyword evidence="2" id="KW-0732">Signal</keyword>
<feature type="region of interest" description="Disordered" evidence="3">
    <location>
        <begin position="30"/>
        <end position="89"/>
    </location>
</feature>
<accession>A0A841JYY5</accession>
<evidence type="ECO:0000256" key="3">
    <source>
        <dbReference type="SAM" id="MobiDB-lite"/>
    </source>
</evidence>
<dbReference type="Pfam" id="PF13174">
    <property type="entry name" value="TPR_6"/>
    <property type="match status" value="2"/>
</dbReference>
<dbReference type="SUPFAM" id="SSF48435">
    <property type="entry name" value="Bacterial muramidases"/>
    <property type="match status" value="1"/>
</dbReference>
<dbReference type="AlphaFoldDB" id="A0A841JYY5"/>
<dbReference type="SUPFAM" id="SSF48452">
    <property type="entry name" value="TPR-like"/>
    <property type="match status" value="1"/>
</dbReference>
<feature type="domain" description="Transglycosylase SLT" evidence="4">
    <location>
        <begin position="666"/>
        <end position="773"/>
    </location>
</feature>
<dbReference type="InterPro" id="IPR023346">
    <property type="entry name" value="Lysozyme-like_dom_sf"/>
</dbReference>
<dbReference type="EMBL" id="JACHEK010000005">
    <property type="protein sequence ID" value="MBB6144929.1"/>
    <property type="molecule type" value="Genomic_DNA"/>
</dbReference>
<name>A0A841JYY5_9BACT</name>
<dbReference type="InterPro" id="IPR019734">
    <property type="entry name" value="TPR_rpt"/>
</dbReference>
<dbReference type="EC" id="3.2.1.-" evidence="5"/>
<evidence type="ECO:0000313" key="5">
    <source>
        <dbReference type="EMBL" id="MBB6144929.1"/>
    </source>
</evidence>
<dbReference type="RefSeq" id="WP_156185949.1">
    <property type="nucleotide sequence ID" value="NZ_JACHEK010000005.1"/>
</dbReference>
<dbReference type="GO" id="GO:0000270">
    <property type="term" value="P:peptidoglycan metabolic process"/>
    <property type="evidence" value="ECO:0007669"/>
    <property type="project" value="InterPro"/>
</dbReference>
<dbReference type="CDD" id="cd13401">
    <property type="entry name" value="Slt70-like"/>
    <property type="match status" value="1"/>
</dbReference>
<keyword evidence="5" id="KW-0326">Glycosidase</keyword>
<dbReference type="GO" id="GO:0016020">
    <property type="term" value="C:membrane"/>
    <property type="evidence" value="ECO:0007669"/>
    <property type="project" value="InterPro"/>
</dbReference>
<dbReference type="SUPFAM" id="SSF53955">
    <property type="entry name" value="Lysozyme-like"/>
    <property type="match status" value="1"/>
</dbReference>
<dbReference type="Proteomes" id="UP000538666">
    <property type="component" value="Unassembled WGS sequence"/>
</dbReference>
<dbReference type="Gene3D" id="1.10.530.10">
    <property type="match status" value="1"/>
</dbReference>
<dbReference type="InterPro" id="IPR008939">
    <property type="entry name" value="Lytic_TGlycosylase_superhlx_U"/>
</dbReference>
<organism evidence="5 6">
    <name type="scientific">Silvibacterium bohemicum</name>
    <dbReference type="NCBI Taxonomy" id="1577686"/>
    <lineage>
        <taxon>Bacteria</taxon>
        <taxon>Pseudomonadati</taxon>
        <taxon>Acidobacteriota</taxon>
        <taxon>Terriglobia</taxon>
        <taxon>Terriglobales</taxon>
        <taxon>Acidobacteriaceae</taxon>
        <taxon>Silvibacterium</taxon>
    </lineage>
</organism>
<gene>
    <name evidence="5" type="ORF">HNQ77_002885</name>
</gene>
<dbReference type="OrthoDB" id="9815002at2"/>
<evidence type="ECO:0000256" key="2">
    <source>
        <dbReference type="ARBA" id="ARBA00022729"/>
    </source>
</evidence>
<comment type="caution">
    <text evidence="5">The sequence shown here is derived from an EMBL/GenBank/DDBJ whole genome shotgun (WGS) entry which is preliminary data.</text>
</comment>
<evidence type="ECO:0000259" key="4">
    <source>
        <dbReference type="Pfam" id="PF01464"/>
    </source>
</evidence>
<dbReference type="PROSITE" id="PS00922">
    <property type="entry name" value="TRANSGLYCOSYLASE"/>
    <property type="match status" value="1"/>
</dbReference>
<dbReference type="GO" id="GO:0004553">
    <property type="term" value="F:hydrolase activity, hydrolyzing O-glycosyl compounds"/>
    <property type="evidence" value="ECO:0007669"/>
    <property type="project" value="InterPro"/>
</dbReference>
<dbReference type="GO" id="GO:0042597">
    <property type="term" value="C:periplasmic space"/>
    <property type="evidence" value="ECO:0007669"/>
    <property type="project" value="InterPro"/>
</dbReference>
<dbReference type="GO" id="GO:0008933">
    <property type="term" value="F:peptidoglycan lytic transglycosylase activity"/>
    <property type="evidence" value="ECO:0007669"/>
    <property type="project" value="InterPro"/>
</dbReference>
<evidence type="ECO:0000313" key="6">
    <source>
        <dbReference type="Proteomes" id="UP000538666"/>
    </source>
</evidence>
<feature type="compositionally biased region" description="Low complexity" evidence="3">
    <location>
        <begin position="42"/>
        <end position="72"/>
    </location>
</feature>
<sequence>MPGADFSRLRRWTKTGSILLLGSSLLMGQTQSSTTHKKKAAGHSASSTTKKSSGTTHKAAAGHASHAAAIRRAATRKRARRPLSAKQIAKSRKLQQAFVASSQLRPMAQQLSTIRTAAAYEGVAAYAHSHTGEAAAAAYLAIGHAYLLDHKFPEAVSALHSANSVGDALDDYADYLTAQAYLQSNQLPAAETILDGFIAKHPDSIFVASVPVLQANLYLQEGDPQAALRVLDAHRSEAIAGKADFQLADAKVKLMAGRSADALQAFRHIYLSFPLSSEAAAARTQLVSSGAITSLSADERRHHADALYAAGRYEGAAEEYRSLGDDSSLDSNARNSMLVAAAACDWKLKRLDRRELERLPDTSDDAGARRQYLLMELARDKDDTETQRSIVEGMKARFPSSPWLAEALYSSGNMYLLRKDFPTAILYYGDLAHRFPKSCESPHSGPCSNYSPSAHWRAAWLTYRQGDSAQAATLFDEQITLYAGGKEIPSALYWRARLYEDDHQAAQAAKYYRTLTRVYRHYYYAELAQEHLARLAQSDPSLLLQTASVAQAGDAPSTAQLDALQPEDVPELSDDVPDQDPHLVKAKLLANAGLNEYITAEIRAADGSDEWGAFAEAAIYAAYGETAHAMRLMKRAVPFYTSAAIDAIPMAYWRILFPQPYWQEIKDSAARNGLDPYMVASLIRQESEFNPNAVSNKSAYGLMQLLPSVGKTMAKQEGMGRFETNELVDPATNIRLGTRYLKQTLDKFGGHPEYAFAAYNAGDNRVLDWQAMGHFRDMDEFVESIPFTETREYVQAIIRNEEIYRELDKAATQRAAAR</sequence>
<reference evidence="5 6" key="1">
    <citation type="submission" date="2020-08" db="EMBL/GenBank/DDBJ databases">
        <title>Genomic Encyclopedia of Type Strains, Phase IV (KMG-IV): sequencing the most valuable type-strain genomes for metagenomic binning, comparative biology and taxonomic classification.</title>
        <authorList>
            <person name="Goeker M."/>
        </authorList>
    </citation>
    <scope>NUCLEOTIDE SEQUENCE [LARGE SCALE GENOMIC DNA]</scope>
    <source>
        <strain evidence="5 6">DSM 103733</strain>
    </source>
</reference>
<dbReference type="InterPro" id="IPR011990">
    <property type="entry name" value="TPR-like_helical_dom_sf"/>
</dbReference>
<keyword evidence="5" id="KW-0378">Hydrolase</keyword>
<dbReference type="Gene3D" id="1.25.40.10">
    <property type="entry name" value="Tetratricopeptide repeat domain"/>
    <property type="match status" value="3"/>
</dbReference>
<feature type="compositionally biased region" description="Basic residues" evidence="3">
    <location>
        <begin position="73"/>
        <end position="89"/>
    </location>
</feature>
<comment type="similarity">
    <text evidence="1">Belongs to the transglycosylase Slt family.</text>
</comment>
<evidence type="ECO:0000256" key="1">
    <source>
        <dbReference type="ARBA" id="ARBA00007734"/>
    </source>
</evidence>
<dbReference type="Pfam" id="PF01464">
    <property type="entry name" value="SLT"/>
    <property type="match status" value="1"/>
</dbReference>
<dbReference type="PANTHER" id="PTHR37423">
    <property type="entry name" value="SOLUBLE LYTIC MUREIN TRANSGLYCOSYLASE-RELATED"/>
    <property type="match status" value="1"/>
</dbReference>
<protein>
    <submittedName>
        <fullName evidence="5">Soluble lytic murein transglycosylase</fullName>
        <ecNumber evidence="5">3.2.1.-</ecNumber>
    </submittedName>
</protein>
<dbReference type="InterPro" id="IPR008258">
    <property type="entry name" value="Transglycosylase_SLT_dom_1"/>
</dbReference>
<dbReference type="InterPro" id="IPR000189">
    <property type="entry name" value="Transglyc_AS"/>
</dbReference>
<dbReference type="PANTHER" id="PTHR37423:SF2">
    <property type="entry name" value="MEMBRANE-BOUND LYTIC MUREIN TRANSGLYCOSYLASE C"/>
    <property type="match status" value="1"/>
</dbReference>
<keyword evidence="6" id="KW-1185">Reference proteome</keyword>
<proteinExistence type="inferred from homology"/>